<organism evidence="10 11">
    <name type="scientific">Igneacidithiobacillus copahuensis</name>
    <dbReference type="NCBI Taxonomy" id="2724909"/>
    <lineage>
        <taxon>Bacteria</taxon>
        <taxon>Pseudomonadati</taxon>
        <taxon>Pseudomonadota</taxon>
        <taxon>Acidithiobacillia</taxon>
        <taxon>Acidithiobacillales</taxon>
        <taxon>Acidithiobacillaceae</taxon>
        <taxon>Igneacidithiobacillus</taxon>
    </lineage>
</organism>
<dbReference type="Pfam" id="PF00571">
    <property type="entry name" value="CBS"/>
    <property type="match status" value="2"/>
</dbReference>
<dbReference type="GO" id="GO:0046872">
    <property type="term" value="F:metal ion binding"/>
    <property type="evidence" value="ECO:0007669"/>
    <property type="project" value="UniProtKB-KW"/>
</dbReference>
<evidence type="ECO:0000256" key="1">
    <source>
        <dbReference type="ARBA" id="ARBA00008165"/>
    </source>
</evidence>
<dbReference type="GO" id="GO:0005975">
    <property type="term" value="P:carbohydrate metabolic process"/>
    <property type="evidence" value="ECO:0007669"/>
    <property type="project" value="InterPro"/>
</dbReference>
<dbReference type="PANTHER" id="PTHR42745:SF1">
    <property type="entry name" value="ARABINOSE 5-PHOSPHATE ISOMERASE KDSD"/>
    <property type="match status" value="1"/>
</dbReference>
<dbReference type="InterPro" id="IPR046342">
    <property type="entry name" value="CBS_dom_sf"/>
</dbReference>
<evidence type="ECO:0000259" key="8">
    <source>
        <dbReference type="PROSITE" id="PS51371"/>
    </source>
</evidence>
<dbReference type="InterPro" id="IPR000644">
    <property type="entry name" value="CBS_dom"/>
</dbReference>
<sequence>MTEASANSELLLRTGRETLRLEREALEALEARLDDAFVAACRLLLACPGRIVVSGMGKSGIIGKKIAATLASTGSPALFLHPAEGSHGDLGMLTASDLLLALSNSGETAELLAILPVVKRIGVPLIALTGKADSTLARRADVHLDCAVAREACPLNLAPTASTTASLAMGDALAMALLSARGFSADDFALSHPGGALGKRLLLRVEDLMRRVEQLPRVRLSTPVHEAILEMSGKGMGMTTVVDDDDHLLGIFTDGDLRRAFAEQQDLWGRPMADFYRPKPLCISADALAAEAMARMDAERVAVLLIVDDEDRLAGAISMHDLLHAGVA</sequence>
<dbReference type="InterPro" id="IPR035474">
    <property type="entry name" value="SIS_Kpsf"/>
</dbReference>
<keyword evidence="3 7" id="KW-0129">CBS domain</keyword>
<dbReference type="InterPro" id="IPR050986">
    <property type="entry name" value="GutQ/KpsF_isomerases"/>
</dbReference>
<dbReference type="InterPro" id="IPR046348">
    <property type="entry name" value="SIS_dom_sf"/>
</dbReference>
<feature type="site" description="Catalytically relevant" evidence="6">
    <location>
        <position position="151"/>
    </location>
</feature>
<protein>
    <submittedName>
        <fullName evidence="10">KpsF/GutQ family sugar-phosphate isomerase</fullName>
    </submittedName>
</protein>
<evidence type="ECO:0000256" key="5">
    <source>
        <dbReference type="PIRSR" id="PIRSR004692-2"/>
    </source>
</evidence>
<keyword evidence="5" id="KW-0479">Metal-binding</keyword>
<dbReference type="Gene3D" id="3.10.580.10">
    <property type="entry name" value="CBS-domain"/>
    <property type="match status" value="1"/>
</dbReference>
<evidence type="ECO:0000259" key="9">
    <source>
        <dbReference type="PROSITE" id="PS51464"/>
    </source>
</evidence>
<feature type="site" description="Catalytically relevant" evidence="6">
    <location>
        <position position="192"/>
    </location>
</feature>
<evidence type="ECO:0000256" key="3">
    <source>
        <dbReference type="ARBA" id="ARBA00023122"/>
    </source>
</evidence>
<keyword evidence="5" id="KW-0862">Zinc</keyword>
<dbReference type="Pfam" id="PF01380">
    <property type="entry name" value="SIS"/>
    <property type="match status" value="1"/>
</dbReference>
<dbReference type="PROSITE" id="PS51371">
    <property type="entry name" value="CBS"/>
    <property type="match status" value="2"/>
</dbReference>
<dbReference type="CDD" id="cd04604">
    <property type="entry name" value="CBS_pair_SIS_assoc"/>
    <property type="match status" value="1"/>
</dbReference>
<feature type="domain" description="CBS" evidence="8">
    <location>
        <begin position="276"/>
        <end position="328"/>
    </location>
</feature>
<evidence type="ECO:0000313" key="10">
    <source>
        <dbReference type="EMBL" id="MBU2786870.1"/>
    </source>
</evidence>
<feature type="domain" description="CBS" evidence="8">
    <location>
        <begin position="209"/>
        <end position="267"/>
    </location>
</feature>
<feature type="binding site" evidence="5">
    <location>
        <position position="81"/>
    </location>
    <ligand>
        <name>Zn(2+)</name>
        <dbReference type="ChEBI" id="CHEBI:29105"/>
    </ligand>
</feature>
<dbReference type="CDD" id="cd05014">
    <property type="entry name" value="SIS_Kpsf"/>
    <property type="match status" value="1"/>
</dbReference>
<dbReference type="NCBIfam" id="TIGR00393">
    <property type="entry name" value="kpsF"/>
    <property type="match status" value="1"/>
</dbReference>
<dbReference type="InterPro" id="IPR001347">
    <property type="entry name" value="SIS_dom"/>
</dbReference>
<dbReference type="Gene3D" id="3.40.50.10490">
    <property type="entry name" value="Glucose-6-phosphate isomerase like protein, domain 1"/>
    <property type="match status" value="1"/>
</dbReference>
<proteinExistence type="inferred from homology"/>
<dbReference type="GO" id="GO:0097367">
    <property type="term" value="F:carbohydrate derivative binding"/>
    <property type="evidence" value="ECO:0007669"/>
    <property type="project" value="InterPro"/>
</dbReference>
<gene>
    <name evidence="10" type="ORF">HFQ13_01350</name>
</gene>
<dbReference type="GO" id="GO:0019146">
    <property type="term" value="F:arabinose-5-phosphate isomerase activity"/>
    <property type="evidence" value="ECO:0007669"/>
    <property type="project" value="UniProtKB-ARBA"/>
</dbReference>
<comment type="similarity">
    <text evidence="1 4">Belongs to the SIS family. GutQ/KpsF subfamily.</text>
</comment>
<dbReference type="SUPFAM" id="SSF53697">
    <property type="entry name" value="SIS domain"/>
    <property type="match status" value="1"/>
</dbReference>
<dbReference type="EMBL" id="JAAXYO010000028">
    <property type="protein sequence ID" value="MBU2786870.1"/>
    <property type="molecule type" value="Genomic_DNA"/>
</dbReference>
<dbReference type="PANTHER" id="PTHR42745">
    <property type="match status" value="1"/>
</dbReference>
<dbReference type="PIRSF" id="PIRSF004692">
    <property type="entry name" value="KdsD_KpsF"/>
    <property type="match status" value="1"/>
</dbReference>
<feature type="site" description="Catalytically relevant" evidence="6">
    <location>
        <position position="110"/>
    </location>
</feature>
<feature type="domain" description="SIS" evidence="9">
    <location>
        <begin position="40"/>
        <end position="183"/>
    </location>
</feature>
<feature type="site" description="Catalytically relevant" evidence="6">
    <location>
        <position position="58"/>
    </location>
</feature>
<dbReference type="SMART" id="SM00116">
    <property type="entry name" value="CBS"/>
    <property type="match status" value="2"/>
</dbReference>
<dbReference type="Proteomes" id="UP001197378">
    <property type="component" value="Unassembled WGS sequence"/>
</dbReference>
<reference evidence="10" key="1">
    <citation type="journal article" date="2021" name="ISME J.">
        <title>Genomic evolution of the class Acidithiobacillia: deep-branching Proteobacteria living in extreme acidic conditions.</title>
        <authorList>
            <person name="Moya-Beltran A."/>
            <person name="Beard S."/>
            <person name="Rojas-Villalobos C."/>
            <person name="Issotta F."/>
            <person name="Gallardo Y."/>
            <person name="Ulloa R."/>
            <person name="Giaveno A."/>
            <person name="Degli Esposti M."/>
            <person name="Johnson D.B."/>
            <person name="Quatrini R."/>
        </authorList>
    </citation>
    <scope>NUCLEOTIDE SEQUENCE</scope>
    <source>
        <strain evidence="10">VAN18-1</strain>
    </source>
</reference>
<evidence type="ECO:0000256" key="4">
    <source>
        <dbReference type="PIRNR" id="PIRNR004692"/>
    </source>
</evidence>
<dbReference type="InterPro" id="IPR004800">
    <property type="entry name" value="KdsD/KpsF-type"/>
</dbReference>
<comment type="caution">
    <text evidence="10">The sequence shown here is derived from an EMBL/GenBank/DDBJ whole genome shotgun (WGS) entry which is preliminary data.</text>
</comment>
<keyword evidence="11" id="KW-1185">Reference proteome</keyword>
<dbReference type="GO" id="GO:1901135">
    <property type="term" value="P:carbohydrate derivative metabolic process"/>
    <property type="evidence" value="ECO:0007669"/>
    <property type="project" value="InterPro"/>
</dbReference>
<keyword evidence="10" id="KW-0413">Isomerase</keyword>
<evidence type="ECO:0000256" key="6">
    <source>
        <dbReference type="PIRSR" id="PIRSR004692-3"/>
    </source>
</evidence>
<dbReference type="PROSITE" id="PS51464">
    <property type="entry name" value="SIS"/>
    <property type="match status" value="1"/>
</dbReference>
<keyword evidence="2" id="KW-0677">Repeat</keyword>
<dbReference type="RefSeq" id="WP_215871523.1">
    <property type="nucleotide sequence ID" value="NZ_JAAXYO010000028.1"/>
</dbReference>
<evidence type="ECO:0000256" key="2">
    <source>
        <dbReference type="ARBA" id="ARBA00022737"/>
    </source>
</evidence>
<accession>A0AAE2YMW2</accession>
<evidence type="ECO:0000256" key="7">
    <source>
        <dbReference type="PROSITE-ProRule" id="PRU00703"/>
    </source>
</evidence>
<name>A0AAE2YMW2_9PROT</name>
<dbReference type="AlphaFoldDB" id="A0AAE2YMW2"/>
<evidence type="ECO:0000313" key="11">
    <source>
        <dbReference type="Proteomes" id="UP001197378"/>
    </source>
</evidence>
<dbReference type="FunFam" id="3.40.50.10490:FF:000011">
    <property type="entry name" value="Arabinose 5-phosphate isomerase"/>
    <property type="match status" value="1"/>
</dbReference>